<dbReference type="EMBL" id="VDMD01000027">
    <property type="protein sequence ID" value="TRM59666.1"/>
    <property type="molecule type" value="Genomic_DNA"/>
</dbReference>
<accession>A0A550C4N9</accession>
<dbReference type="InterPro" id="IPR001810">
    <property type="entry name" value="F-box_dom"/>
</dbReference>
<proteinExistence type="predicted"/>
<gene>
    <name evidence="3" type="ORF">BD626DRAFT_607670</name>
</gene>
<evidence type="ECO:0000313" key="3">
    <source>
        <dbReference type="EMBL" id="TRM59666.1"/>
    </source>
</evidence>
<evidence type="ECO:0000259" key="2">
    <source>
        <dbReference type="Pfam" id="PF12937"/>
    </source>
</evidence>
<feature type="region of interest" description="Disordered" evidence="1">
    <location>
        <begin position="149"/>
        <end position="178"/>
    </location>
</feature>
<dbReference type="Pfam" id="PF12937">
    <property type="entry name" value="F-box-like"/>
    <property type="match status" value="1"/>
</dbReference>
<name>A0A550C4N9_9AGAR</name>
<sequence length="301" mass="34209">MHVAEGINRLPIELLAHILDFVAMDRDRPRRVTALSRAALMNRQWRALAEERLWRHVDLLTVLRLLPGDAWSIINRFNSERQLLPEDFGADPYSAPEEWKHRIPYWPELNMRRTIKESEWEALLPCTRLIKYISTDALKDGAEEITAATTTTEIDAEQPKVQARSAQNRAEGDKTQAEPARRLPCIDLHESVFDRLVSSLVHLPSSPLFPCLRVLEVGALPKGRGHVMRLFSSPVLEEIKISGNSNPADVEEGLEALLAAEPALGEKLQRLQTPPVSERLLPRFKNVHFVVRPKRAVSWEA</sequence>
<protein>
    <recommendedName>
        <fullName evidence="2">F-box domain-containing protein</fullName>
    </recommendedName>
</protein>
<evidence type="ECO:0000313" key="4">
    <source>
        <dbReference type="Proteomes" id="UP000320762"/>
    </source>
</evidence>
<dbReference type="InterPro" id="IPR036047">
    <property type="entry name" value="F-box-like_dom_sf"/>
</dbReference>
<organism evidence="3 4">
    <name type="scientific">Schizophyllum amplum</name>
    <dbReference type="NCBI Taxonomy" id="97359"/>
    <lineage>
        <taxon>Eukaryota</taxon>
        <taxon>Fungi</taxon>
        <taxon>Dikarya</taxon>
        <taxon>Basidiomycota</taxon>
        <taxon>Agaricomycotina</taxon>
        <taxon>Agaricomycetes</taxon>
        <taxon>Agaricomycetidae</taxon>
        <taxon>Agaricales</taxon>
        <taxon>Schizophyllaceae</taxon>
        <taxon>Schizophyllum</taxon>
    </lineage>
</organism>
<dbReference type="SUPFAM" id="SSF81383">
    <property type="entry name" value="F-box domain"/>
    <property type="match status" value="1"/>
</dbReference>
<evidence type="ECO:0000256" key="1">
    <source>
        <dbReference type="SAM" id="MobiDB-lite"/>
    </source>
</evidence>
<dbReference type="AlphaFoldDB" id="A0A550C4N9"/>
<dbReference type="Gene3D" id="1.20.1280.50">
    <property type="match status" value="1"/>
</dbReference>
<comment type="caution">
    <text evidence="3">The sequence shown here is derived from an EMBL/GenBank/DDBJ whole genome shotgun (WGS) entry which is preliminary data.</text>
</comment>
<keyword evidence="4" id="KW-1185">Reference proteome</keyword>
<dbReference type="Proteomes" id="UP000320762">
    <property type="component" value="Unassembled WGS sequence"/>
</dbReference>
<reference evidence="3 4" key="1">
    <citation type="journal article" date="2019" name="New Phytol.">
        <title>Comparative genomics reveals unique wood-decay strategies and fruiting body development in the Schizophyllaceae.</title>
        <authorList>
            <person name="Almasi E."/>
            <person name="Sahu N."/>
            <person name="Krizsan K."/>
            <person name="Balint B."/>
            <person name="Kovacs G.M."/>
            <person name="Kiss B."/>
            <person name="Cseklye J."/>
            <person name="Drula E."/>
            <person name="Henrissat B."/>
            <person name="Nagy I."/>
            <person name="Chovatia M."/>
            <person name="Adam C."/>
            <person name="LaButti K."/>
            <person name="Lipzen A."/>
            <person name="Riley R."/>
            <person name="Grigoriev I.V."/>
            <person name="Nagy L.G."/>
        </authorList>
    </citation>
    <scope>NUCLEOTIDE SEQUENCE [LARGE SCALE GENOMIC DNA]</scope>
    <source>
        <strain evidence="3 4">NL-1724</strain>
    </source>
</reference>
<feature type="domain" description="F-box" evidence="2">
    <location>
        <begin position="7"/>
        <end position="59"/>
    </location>
</feature>